<feature type="transmembrane region" description="Helical" evidence="6">
    <location>
        <begin position="15"/>
        <end position="44"/>
    </location>
</feature>
<comment type="caution">
    <text evidence="8">The sequence shown here is derived from an EMBL/GenBank/DDBJ whole genome shotgun (WGS) entry which is preliminary data.</text>
</comment>
<dbReference type="AlphaFoldDB" id="A0A1X4XZF1"/>
<evidence type="ECO:0000259" key="7">
    <source>
        <dbReference type="Pfam" id="PF09335"/>
    </source>
</evidence>
<proteinExistence type="predicted"/>
<feature type="transmembrane region" description="Helical" evidence="6">
    <location>
        <begin position="168"/>
        <end position="188"/>
    </location>
</feature>
<keyword evidence="5 6" id="KW-0472">Membrane</keyword>
<comment type="subcellular location">
    <subcellularLocation>
        <location evidence="1">Cell membrane</location>
        <topology evidence="1">Multi-pass membrane protein</topology>
    </subcellularLocation>
</comment>
<dbReference type="InterPro" id="IPR051311">
    <property type="entry name" value="DedA_domain"/>
</dbReference>
<dbReference type="EMBL" id="MDSU01000001">
    <property type="protein sequence ID" value="OSS42898.1"/>
    <property type="molecule type" value="Genomic_DNA"/>
</dbReference>
<accession>A0A1X4XZF1</accession>
<dbReference type="PANTHER" id="PTHR42709">
    <property type="entry name" value="ALKALINE PHOSPHATASE LIKE PROTEIN"/>
    <property type="match status" value="1"/>
</dbReference>
<keyword evidence="9" id="KW-1185">Reference proteome</keyword>
<dbReference type="OrthoDB" id="9801622at2"/>
<organism evidence="8 9">
    <name type="scientific">Desulfurella amilsii</name>
    <dbReference type="NCBI Taxonomy" id="1562698"/>
    <lineage>
        <taxon>Bacteria</taxon>
        <taxon>Pseudomonadati</taxon>
        <taxon>Campylobacterota</taxon>
        <taxon>Desulfurellia</taxon>
        <taxon>Desulfurellales</taxon>
        <taxon>Desulfurellaceae</taxon>
        <taxon>Desulfurella</taxon>
    </lineage>
</organism>
<dbReference type="InterPro" id="IPR032816">
    <property type="entry name" value="VTT_dom"/>
</dbReference>
<gene>
    <name evidence="8" type="ORF">DESAMIL20_6</name>
</gene>
<evidence type="ECO:0000256" key="3">
    <source>
        <dbReference type="ARBA" id="ARBA00022692"/>
    </source>
</evidence>
<keyword evidence="3 6" id="KW-0812">Transmembrane</keyword>
<dbReference type="GO" id="GO:0005886">
    <property type="term" value="C:plasma membrane"/>
    <property type="evidence" value="ECO:0007669"/>
    <property type="project" value="UniProtKB-SubCell"/>
</dbReference>
<evidence type="ECO:0000256" key="1">
    <source>
        <dbReference type="ARBA" id="ARBA00004651"/>
    </source>
</evidence>
<feature type="transmembrane region" description="Helical" evidence="6">
    <location>
        <begin position="56"/>
        <end position="84"/>
    </location>
</feature>
<evidence type="ECO:0000256" key="6">
    <source>
        <dbReference type="SAM" id="Phobius"/>
    </source>
</evidence>
<evidence type="ECO:0000256" key="2">
    <source>
        <dbReference type="ARBA" id="ARBA00022475"/>
    </source>
</evidence>
<dbReference type="Pfam" id="PF09335">
    <property type="entry name" value="VTT_dom"/>
    <property type="match status" value="1"/>
</dbReference>
<protein>
    <submittedName>
        <fullName evidence="8">DedA protein</fullName>
    </submittedName>
</protein>
<sequence length="195" mass="22443">MEISELTTYIQKYGLLFVFIFTFLETVAFASLIIPGETVIVIAGMMASKGYIKIDYLFVVVIISAFLGYLTSYLLGSYFGDIIIRKKLLKDKYYKPTQYFFDKYGGISVLFSRFLSLLRSFTALVAGMSKMNFITFLIFDAIGAVLWSIFYVYLGYFLGLQFQEVEKYLGIIGIIMLIGGILVLYIFYKYKSKRR</sequence>
<feature type="transmembrane region" description="Helical" evidence="6">
    <location>
        <begin position="133"/>
        <end position="156"/>
    </location>
</feature>
<feature type="domain" description="VTT" evidence="7">
    <location>
        <begin position="34"/>
        <end position="156"/>
    </location>
</feature>
<evidence type="ECO:0000313" key="8">
    <source>
        <dbReference type="EMBL" id="OSS42898.1"/>
    </source>
</evidence>
<dbReference type="STRING" id="1562698.DESAMIL20_6"/>
<dbReference type="RefSeq" id="WP_086032837.1">
    <property type="nucleotide sequence ID" value="NZ_MDSU01000001.1"/>
</dbReference>
<keyword evidence="4 6" id="KW-1133">Transmembrane helix</keyword>
<keyword evidence="2" id="KW-1003">Cell membrane</keyword>
<evidence type="ECO:0000256" key="5">
    <source>
        <dbReference type="ARBA" id="ARBA00023136"/>
    </source>
</evidence>
<dbReference type="Proteomes" id="UP000194141">
    <property type="component" value="Unassembled WGS sequence"/>
</dbReference>
<evidence type="ECO:0000313" key="9">
    <source>
        <dbReference type="Proteomes" id="UP000194141"/>
    </source>
</evidence>
<reference evidence="8 9" key="1">
    <citation type="journal article" date="2017" name="Front. Microbiol.">
        <title>Genome Sequence of Desulfurella amilsii Strain TR1 and Comparative Genomics of Desulfurellaceae Family.</title>
        <authorList>
            <person name="Florentino A.P."/>
            <person name="Stams A.J."/>
            <person name="Sanchez-Andrea I."/>
        </authorList>
    </citation>
    <scope>NUCLEOTIDE SEQUENCE [LARGE SCALE GENOMIC DNA]</scope>
    <source>
        <strain evidence="8 9">TR1</strain>
    </source>
</reference>
<evidence type="ECO:0000256" key="4">
    <source>
        <dbReference type="ARBA" id="ARBA00022989"/>
    </source>
</evidence>
<dbReference type="PANTHER" id="PTHR42709:SF6">
    <property type="entry name" value="UNDECAPRENYL PHOSPHATE TRANSPORTER A"/>
    <property type="match status" value="1"/>
</dbReference>
<name>A0A1X4XZF1_9BACT</name>